<reference evidence="7" key="1">
    <citation type="submission" date="2021-01" db="EMBL/GenBank/DDBJ databases">
        <title>Fulvivirga kasyanovii gen. nov., sp nov., a novel member of the phylum Bacteroidetes isolated from seawater in a mussel farm.</title>
        <authorList>
            <person name="Zhao L.-H."/>
            <person name="Wang Z.-J."/>
        </authorList>
    </citation>
    <scope>NUCLEOTIDE SEQUENCE</scope>
    <source>
        <strain evidence="7">2943</strain>
    </source>
</reference>
<organism evidence="7 8">
    <name type="scientific">Fulvivirga sediminis</name>
    <dbReference type="NCBI Taxonomy" id="2803949"/>
    <lineage>
        <taxon>Bacteria</taxon>
        <taxon>Pseudomonadati</taxon>
        <taxon>Bacteroidota</taxon>
        <taxon>Cytophagia</taxon>
        <taxon>Cytophagales</taxon>
        <taxon>Fulvivirgaceae</taxon>
        <taxon>Fulvivirga</taxon>
    </lineage>
</organism>
<dbReference type="InterPro" id="IPR050131">
    <property type="entry name" value="Peptidase_S8_subtilisin-like"/>
</dbReference>
<dbReference type="Gene3D" id="3.40.50.200">
    <property type="entry name" value="Peptidase S8/S53 domain"/>
    <property type="match status" value="1"/>
</dbReference>
<dbReference type="InterPro" id="IPR036852">
    <property type="entry name" value="Peptidase_S8/S53_dom_sf"/>
</dbReference>
<sequence length="488" mass="53998">MKKLILFTFILFYSLTGCAQQKYWIYFKDKIVYSSHKATSDYFDIPISSLYQDSLLALGVAIQYQSKWLNAVTAHLTPEKKLELQKLGFIQSISPVNENIKVLSSTQFGDNNLALEQIKADTLIKLHWHAQGVKIGIIDGGFLGANKEETLSPIIDEKRVIAYKNYIEESITDPYVGVKRFQDHHGTKVWKCIGGYSSSKEKYFGLASEAEYYLARTDQGDKEHRGEEDYWVAALEWMHEQGVTLVNSSLGYSTGFTNPKENYSPENANGKFSAISRAASIAAKKKGMIIIVSAGNDGGNKFKVVSLPADAEGVITVGATGYQEWNKQFYSAIGPEALSYVKPDLSCFSASGTSFSAPIITGLIASIKGAHPTLSHKTLIKMLKASCHLHDFPNNYIGSGVPNAHHLLSLIAKEPSPVSSETITSKTSEIKITLTNDNIVAFHKSDKTNVISQKIMKHKKGVVTVKREDNVQRTTLATPDKIVEIIWK</sequence>
<keyword evidence="8" id="KW-1185">Reference proteome</keyword>
<dbReference type="GO" id="GO:0006508">
    <property type="term" value="P:proteolysis"/>
    <property type="evidence" value="ECO:0007669"/>
    <property type="project" value="UniProtKB-KW"/>
</dbReference>
<dbReference type="InterPro" id="IPR000209">
    <property type="entry name" value="Peptidase_S8/S53_dom"/>
</dbReference>
<evidence type="ECO:0000313" key="8">
    <source>
        <dbReference type="Proteomes" id="UP000659388"/>
    </source>
</evidence>
<keyword evidence="2 5" id="KW-0645">Protease</keyword>
<protein>
    <submittedName>
        <fullName evidence="7">S8 family serine peptidase</fullName>
    </submittedName>
</protein>
<evidence type="ECO:0000256" key="3">
    <source>
        <dbReference type="ARBA" id="ARBA00022801"/>
    </source>
</evidence>
<dbReference type="SUPFAM" id="SSF52743">
    <property type="entry name" value="Subtilisin-like"/>
    <property type="match status" value="1"/>
</dbReference>
<evidence type="ECO:0000256" key="1">
    <source>
        <dbReference type="ARBA" id="ARBA00011073"/>
    </source>
</evidence>
<comment type="similarity">
    <text evidence="1 5">Belongs to the peptidase S8 family.</text>
</comment>
<dbReference type="PROSITE" id="PS51257">
    <property type="entry name" value="PROKAR_LIPOPROTEIN"/>
    <property type="match status" value="1"/>
</dbReference>
<dbReference type="AlphaFoldDB" id="A0A937F8S5"/>
<proteinExistence type="inferred from homology"/>
<feature type="domain" description="Peptidase S8/S53" evidence="6">
    <location>
        <begin position="131"/>
        <end position="384"/>
    </location>
</feature>
<dbReference type="Pfam" id="PF00082">
    <property type="entry name" value="Peptidase_S8"/>
    <property type="match status" value="1"/>
</dbReference>
<feature type="active site" description="Charge relay system" evidence="5">
    <location>
        <position position="139"/>
    </location>
</feature>
<evidence type="ECO:0000256" key="4">
    <source>
        <dbReference type="ARBA" id="ARBA00022825"/>
    </source>
</evidence>
<gene>
    <name evidence="7" type="ORF">JL102_08030</name>
</gene>
<accession>A0A937F8S5</accession>
<dbReference type="PANTHER" id="PTHR43806">
    <property type="entry name" value="PEPTIDASE S8"/>
    <property type="match status" value="1"/>
</dbReference>
<dbReference type="Proteomes" id="UP000659388">
    <property type="component" value="Unassembled WGS sequence"/>
</dbReference>
<evidence type="ECO:0000256" key="2">
    <source>
        <dbReference type="ARBA" id="ARBA00022670"/>
    </source>
</evidence>
<feature type="active site" description="Charge relay system" evidence="5">
    <location>
        <position position="185"/>
    </location>
</feature>
<evidence type="ECO:0000256" key="5">
    <source>
        <dbReference type="PROSITE-ProRule" id="PRU01240"/>
    </source>
</evidence>
<dbReference type="EMBL" id="JAESIY010000004">
    <property type="protein sequence ID" value="MBL3656073.1"/>
    <property type="molecule type" value="Genomic_DNA"/>
</dbReference>
<dbReference type="InterPro" id="IPR023828">
    <property type="entry name" value="Peptidase_S8_Ser-AS"/>
</dbReference>
<keyword evidence="4 5" id="KW-0720">Serine protease</keyword>
<evidence type="ECO:0000259" key="6">
    <source>
        <dbReference type="Pfam" id="PF00082"/>
    </source>
</evidence>
<dbReference type="RefSeq" id="WP_202243859.1">
    <property type="nucleotide sequence ID" value="NZ_JAESIY010000004.1"/>
</dbReference>
<name>A0A937F8S5_9BACT</name>
<evidence type="ECO:0000313" key="7">
    <source>
        <dbReference type="EMBL" id="MBL3656073.1"/>
    </source>
</evidence>
<keyword evidence="3 5" id="KW-0378">Hydrolase</keyword>
<feature type="active site" description="Charge relay system" evidence="5">
    <location>
        <position position="354"/>
    </location>
</feature>
<dbReference type="PROSITE" id="PS51892">
    <property type="entry name" value="SUBTILASE"/>
    <property type="match status" value="1"/>
</dbReference>
<dbReference type="PROSITE" id="PS00138">
    <property type="entry name" value="SUBTILASE_SER"/>
    <property type="match status" value="1"/>
</dbReference>
<comment type="caution">
    <text evidence="7">The sequence shown here is derived from an EMBL/GenBank/DDBJ whole genome shotgun (WGS) entry which is preliminary data.</text>
</comment>
<dbReference type="PANTHER" id="PTHR43806:SF67">
    <property type="entry name" value="EGF-LIKE DOMAIN-CONTAINING PROTEIN"/>
    <property type="match status" value="1"/>
</dbReference>
<dbReference type="GO" id="GO:0004252">
    <property type="term" value="F:serine-type endopeptidase activity"/>
    <property type="evidence" value="ECO:0007669"/>
    <property type="project" value="UniProtKB-UniRule"/>
</dbReference>